<dbReference type="GO" id="GO:0005737">
    <property type="term" value="C:cytoplasm"/>
    <property type="evidence" value="ECO:0007669"/>
    <property type="project" value="TreeGrafter"/>
</dbReference>
<dbReference type="Gene3D" id="3.40.630.30">
    <property type="match status" value="1"/>
</dbReference>
<keyword evidence="3" id="KW-1185">Reference proteome</keyword>
<dbReference type="RefSeq" id="WP_058387013.1">
    <property type="nucleotide sequence ID" value="NZ_CAAAHN010000015.1"/>
</dbReference>
<reference evidence="2 3" key="1">
    <citation type="submission" date="2015-11" db="EMBL/GenBank/DDBJ databases">
        <title>Genomic analysis of 38 Legionella species identifies large and diverse effector repertoires.</title>
        <authorList>
            <person name="Burstein D."/>
            <person name="Amaro F."/>
            <person name="Zusman T."/>
            <person name="Lifshitz Z."/>
            <person name="Cohen O."/>
            <person name="Gilbert J.A."/>
            <person name="Pupko T."/>
            <person name="Shuman H.A."/>
            <person name="Segal G."/>
        </authorList>
    </citation>
    <scope>NUCLEOTIDE SEQUENCE [LARGE SCALE GENOMIC DNA]</scope>
    <source>
        <strain evidence="2 3">ATCC 49504</strain>
    </source>
</reference>
<dbReference type="GO" id="GO:0008999">
    <property type="term" value="F:protein-N-terminal-alanine acetyltransferase activity"/>
    <property type="evidence" value="ECO:0007669"/>
    <property type="project" value="TreeGrafter"/>
</dbReference>
<proteinExistence type="predicted"/>
<dbReference type="SUPFAM" id="SSF55729">
    <property type="entry name" value="Acyl-CoA N-acyltransferases (Nat)"/>
    <property type="match status" value="1"/>
</dbReference>
<keyword evidence="2" id="KW-0687">Ribonucleoprotein</keyword>
<protein>
    <submittedName>
        <fullName evidence="2">Multifunctional nucleotidyltransferase/glutamate rich protein GrpB/ribosomal protein alanine acetyltransferase</fullName>
    </submittedName>
</protein>
<dbReference type="Pfam" id="PF13302">
    <property type="entry name" value="Acetyltransf_3"/>
    <property type="match status" value="1"/>
</dbReference>
<keyword evidence="2" id="KW-0689">Ribosomal protein</keyword>
<keyword evidence="2" id="KW-0808">Transferase</keyword>
<dbReference type="EMBL" id="LNYC01000004">
    <property type="protein sequence ID" value="KTD04406.1"/>
    <property type="molecule type" value="Genomic_DNA"/>
</dbReference>
<feature type="domain" description="N-acetyltransferase" evidence="1">
    <location>
        <begin position="26"/>
        <end position="190"/>
    </location>
</feature>
<organism evidence="2 3">
    <name type="scientific">Legionella geestiana</name>
    <dbReference type="NCBI Taxonomy" id="45065"/>
    <lineage>
        <taxon>Bacteria</taxon>
        <taxon>Pseudomonadati</taxon>
        <taxon>Pseudomonadota</taxon>
        <taxon>Gammaproteobacteria</taxon>
        <taxon>Legionellales</taxon>
        <taxon>Legionellaceae</taxon>
        <taxon>Legionella</taxon>
    </lineage>
</organism>
<accession>A0A0W0U9Q1</accession>
<dbReference type="PANTHER" id="PTHR43441:SF3">
    <property type="entry name" value="ACETYLTRANSFERASE"/>
    <property type="match status" value="1"/>
</dbReference>
<evidence type="ECO:0000313" key="3">
    <source>
        <dbReference type="Proteomes" id="UP000054785"/>
    </source>
</evidence>
<dbReference type="Proteomes" id="UP000054785">
    <property type="component" value="Unassembled WGS sequence"/>
</dbReference>
<dbReference type="PROSITE" id="PS51186">
    <property type="entry name" value="GNAT"/>
    <property type="match status" value="1"/>
</dbReference>
<dbReference type="PATRIC" id="fig|45065.4.peg.174"/>
<dbReference type="InterPro" id="IPR016181">
    <property type="entry name" value="Acyl_CoA_acyltransferase"/>
</dbReference>
<dbReference type="InterPro" id="IPR000182">
    <property type="entry name" value="GNAT_dom"/>
</dbReference>
<dbReference type="AlphaFoldDB" id="A0A0W0U9Q1"/>
<evidence type="ECO:0000313" key="2">
    <source>
        <dbReference type="EMBL" id="KTD04406.1"/>
    </source>
</evidence>
<dbReference type="GO" id="GO:0005840">
    <property type="term" value="C:ribosome"/>
    <property type="evidence" value="ECO:0007669"/>
    <property type="project" value="UniProtKB-KW"/>
</dbReference>
<dbReference type="STRING" id="45065.Lgee_0159"/>
<dbReference type="PANTHER" id="PTHR43441">
    <property type="entry name" value="RIBOSOMAL-PROTEIN-SERINE ACETYLTRANSFERASE"/>
    <property type="match status" value="1"/>
</dbReference>
<comment type="caution">
    <text evidence="2">The sequence shown here is derived from an EMBL/GenBank/DDBJ whole genome shotgun (WGS) entry which is preliminary data.</text>
</comment>
<dbReference type="InterPro" id="IPR051908">
    <property type="entry name" value="Ribosomal_N-acetyltransferase"/>
</dbReference>
<name>A0A0W0U9Q1_9GAMM</name>
<sequence length="202" mass="23318">MSIPDFPMPIITPRLLIRPPEMHDVSSLNTAILDSWDSLHEFMEWAREKPDMAESERYVRESVLNWSAKKPDEPWLPLFVFDKLTGNFIGATGYHHYNWDVPCLECGYWLNQTYSGKGLMTEAINAITQYAFKQLCVKRIAITCSIDNVRSRKIPERLNYVLEGVLKANRLKPGSREVTDTLVFAKYSLDNLLSLSVTWNED</sequence>
<dbReference type="GO" id="GO:1990189">
    <property type="term" value="F:protein N-terminal-serine acetyltransferase activity"/>
    <property type="evidence" value="ECO:0007669"/>
    <property type="project" value="TreeGrafter"/>
</dbReference>
<evidence type="ECO:0000259" key="1">
    <source>
        <dbReference type="PROSITE" id="PS51186"/>
    </source>
</evidence>
<gene>
    <name evidence="2" type="ORF">Lgee_0159</name>
</gene>